<geneLocation type="plasmid" evidence="1 2">
    <name>unnamed1</name>
</geneLocation>
<name>A0A344UAG2_9ACTN</name>
<gene>
    <name evidence="1" type="ORF">C0216_30670</name>
</gene>
<accession>A0A344UAG2</accession>
<sequence length="103" mass="10543">MSAKVIAYPPDEHGWCRVRCDGVAIGVAHRPAGIRVFLAAAGLETAEDVDLTDPDFVECRGVGPEGGNPPVAPRAGCTGRRPEGCLQGCTRRGTASVTGGGTP</sequence>
<reference evidence="1 2" key="1">
    <citation type="submission" date="2018-01" db="EMBL/GenBank/DDBJ databases">
        <title>Draft genome Sequence of streptomyces globosus LZH-48.</title>
        <authorList>
            <person name="Ran K."/>
            <person name="Li Z."/>
            <person name="Wei S."/>
            <person name="Dong R."/>
        </authorList>
    </citation>
    <scope>NUCLEOTIDE SEQUENCE [LARGE SCALE GENOMIC DNA]</scope>
    <source>
        <strain evidence="1 2">LZH-48</strain>
        <plasmid evidence="1 2">unnamed1</plasmid>
    </source>
</reference>
<dbReference type="KEGG" id="sgz:C0216_30670"/>
<keyword evidence="1" id="KW-0614">Plasmid</keyword>
<dbReference type="AlphaFoldDB" id="A0A344UAG2"/>
<dbReference type="Proteomes" id="UP000252004">
    <property type="component" value="Plasmid unnamed1"/>
</dbReference>
<protein>
    <submittedName>
        <fullName evidence="1">Uncharacterized protein</fullName>
    </submittedName>
</protein>
<keyword evidence="2" id="KW-1185">Reference proteome</keyword>
<evidence type="ECO:0000313" key="2">
    <source>
        <dbReference type="Proteomes" id="UP000252004"/>
    </source>
</evidence>
<dbReference type="OrthoDB" id="4255520at2"/>
<organism evidence="1 2">
    <name type="scientific">Streptomyces globosus</name>
    <dbReference type="NCBI Taxonomy" id="68209"/>
    <lineage>
        <taxon>Bacteria</taxon>
        <taxon>Bacillati</taxon>
        <taxon>Actinomycetota</taxon>
        <taxon>Actinomycetes</taxon>
        <taxon>Kitasatosporales</taxon>
        <taxon>Streptomycetaceae</taxon>
        <taxon>Streptomyces</taxon>
    </lineage>
</organism>
<dbReference type="EMBL" id="CP030863">
    <property type="protein sequence ID" value="AXE27883.1"/>
    <property type="molecule type" value="Genomic_DNA"/>
</dbReference>
<proteinExistence type="predicted"/>
<evidence type="ECO:0000313" key="1">
    <source>
        <dbReference type="EMBL" id="AXE27883.1"/>
    </source>
</evidence>